<evidence type="ECO:0000256" key="1">
    <source>
        <dbReference type="ARBA" id="ARBA00010233"/>
    </source>
</evidence>
<dbReference type="GO" id="GO:0008236">
    <property type="term" value="F:serine-type peptidase activity"/>
    <property type="evidence" value="ECO:0007669"/>
    <property type="project" value="UniProtKB-KW"/>
</dbReference>
<dbReference type="SUPFAM" id="SSF52317">
    <property type="entry name" value="Class I glutamine amidotransferase-like"/>
    <property type="match status" value="1"/>
</dbReference>
<feature type="domain" description="LD-carboxypeptidase N-terminal" evidence="7">
    <location>
        <begin position="15"/>
        <end position="135"/>
    </location>
</feature>
<dbReference type="AlphaFoldDB" id="A0ABC8BYS9"/>
<dbReference type="Pfam" id="PF17676">
    <property type="entry name" value="Peptidase_S66C"/>
    <property type="match status" value="1"/>
</dbReference>
<evidence type="ECO:0000256" key="3">
    <source>
        <dbReference type="ARBA" id="ARBA00022670"/>
    </source>
</evidence>
<feature type="region of interest" description="Disordered" evidence="6">
    <location>
        <begin position="1"/>
        <end position="24"/>
    </location>
</feature>
<gene>
    <name evidence="9" type="ORF">B7C62_26980</name>
</gene>
<keyword evidence="3" id="KW-0645">Protease</keyword>
<evidence type="ECO:0000256" key="4">
    <source>
        <dbReference type="ARBA" id="ARBA00022801"/>
    </source>
</evidence>
<dbReference type="GO" id="GO:0004180">
    <property type="term" value="F:carboxypeptidase activity"/>
    <property type="evidence" value="ECO:0007669"/>
    <property type="project" value="UniProtKB-KW"/>
</dbReference>
<dbReference type="SUPFAM" id="SSF141986">
    <property type="entry name" value="LD-carboxypeptidase A C-terminal domain-like"/>
    <property type="match status" value="1"/>
</dbReference>
<keyword evidence="10" id="KW-1185">Reference proteome</keyword>
<keyword evidence="2" id="KW-0121">Carboxypeptidase</keyword>
<evidence type="ECO:0000256" key="6">
    <source>
        <dbReference type="SAM" id="MobiDB-lite"/>
    </source>
</evidence>
<evidence type="ECO:0000259" key="8">
    <source>
        <dbReference type="Pfam" id="PF17676"/>
    </source>
</evidence>
<dbReference type="Gene3D" id="3.40.50.10740">
    <property type="entry name" value="Class I glutamine amidotransferase-like"/>
    <property type="match status" value="1"/>
</dbReference>
<dbReference type="InterPro" id="IPR027478">
    <property type="entry name" value="LdcA_N"/>
</dbReference>
<proteinExistence type="inferred from homology"/>
<dbReference type="PANTHER" id="PTHR30237:SF2">
    <property type="entry name" value="MUREIN TETRAPEPTIDE CARBOXYPEPTIDASE"/>
    <property type="match status" value="1"/>
</dbReference>
<dbReference type="InterPro" id="IPR040449">
    <property type="entry name" value="Peptidase_S66_N"/>
</dbReference>
<dbReference type="CDD" id="cd07062">
    <property type="entry name" value="Peptidase_S66_mccF_like"/>
    <property type="match status" value="1"/>
</dbReference>
<dbReference type="Pfam" id="PF02016">
    <property type="entry name" value="Peptidase_S66"/>
    <property type="match status" value="1"/>
</dbReference>
<evidence type="ECO:0000256" key="5">
    <source>
        <dbReference type="ARBA" id="ARBA00022825"/>
    </source>
</evidence>
<dbReference type="Gene3D" id="3.50.30.60">
    <property type="entry name" value="LD-carboxypeptidase A C-terminal domain-like"/>
    <property type="match status" value="1"/>
</dbReference>
<dbReference type="PANTHER" id="PTHR30237">
    <property type="entry name" value="MURAMOYLTETRAPEPTIDE CARBOXYPEPTIDASE"/>
    <property type="match status" value="1"/>
</dbReference>
<comment type="similarity">
    <text evidence="1">Belongs to the peptidase S66 family.</text>
</comment>
<dbReference type="EMBL" id="CP020563">
    <property type="protein sequence ID" value="ARF75494.1"/>
    <property type="molecule type" value="Genomic_DNA"/>
</dbReference>
<evidence type="ECO:0000313" key="10">
    <source>
        <dbReference type="Proteomes" id="UP000192251"/>
    </source>
</evidence>
<accession>A0ABC8BYS9</accession>
<dbReference type="PIRSF" id="PIRSF028757">
    <property type="entry name" value="LD-carboxypeptidase"/>
    <property type="match status" value="1"/>
</dbReference>
<evidence type="ECO:0000313" key="9">
    <source>
        <dbReference type="EMBL" id="ARF75494.1"/>
    </source>
</evidence>
<protein>
    <submittedName>
        <fullName evidence="9">LD-carboxypeptidase</fullName>
    </submittedName>
</protein>
<keyword evidence="4" id="KW-0378">Hydrolase</keyword>
<feature type="domain" description="LD-carboxypeptidase C-terminal" evidence="8">
    <location>
        <begin position="215"/>
        <end position="332"/>
    </location>
</feature>
<dbReference type="KEGG" id="kab:B7C62_26980"/>
<dbReference type="InterPro" id="IPR027461">
    <property type="entry name" value="Carboxypeptidase_A_C_sf"/>
</dbReference>
<name>A0ABC8BYS9_9ACTN</name>
<evidence type="ECO:0000259" key="7">
    <source>
        <dbReference type="Pfam" id="PF02016"/>
    </source>
</evidence>
<reference evidence="9 10" key="1">
    <citation type="submission" date="2017-04" db="EMBL/GenBank/DDBJ databases">
        <title>The complete genome sequence of Streptomyces albolongus YIM 101047, the producer of novel bafilomycins and novel odoriferous sesquiterpenoids.</title>
        <authorList>
            <person name="Yin M."/>
            <person name="Jiang Y."/>
        </authorList>
    </citation>
    <scope>NUCLEOTIDE SEQUENCE [LARGE SCALE GENOMIC DNA]</scope>
    <source>
        <strain evidence="9 10">YIM 101047</strain>
    </source>
</reference>
<dbReference type="InterPro" id="IPR003507">
    <property type="entry name" value="S66_fam"/>
</dbReference>
<dbReference type="InterPro" id="IPR029062">
    <property type="entry name" value="Class_I_gatase-like"/>
</dbReference>
<dbReference type="GO" id="GO:0006508">
    <property type="term" value="P:proteolysis"/>
    <property type="evidence" value="ECO:0007669"/>
    <property type="project" value="UniProtKB-KW"/>
</dbReference>
<dbReference type="InterPro" id="IPR040921">
    <property type="entry name" value="Peptidase_S66C"/>
</dbReference>
<dbReference type="RefSeq" id="WP_084749769.1">
    <property type="nucleotide sequence ID" value="NZ_CP020563.1"/>
</dbReference>
<organism evidence="9 10">
    <name type="scientific">Kitasatospora albolonga</name>
    <dbReference type="NCBI Taxonomy" id="68173"/>
    <lineage>
        <taxon>Bacteria</taxon>
        <taxon>Bacillati</taxon>
        <taxon>Actinomycetota</taxon>
        <taxon>Actinomycetes</taxon>
        <taxon>Kitasatosporales</taxon>
        <taxon>Streptomycetaceae</taxon>
        <taxon>Kitasatospora</taxon>
    </lineage>
</organism>
<dbReference type="Proteomes" id="UP000192251">
    <property type="component" value="Chromosome"/>
</dbReference>
<keyword evidence="5" id="KW-0720">Serine protease</keyword>
<evidence type="ECO:0000256" key="2">
    <source>
        <dbReference type="ARBA" id="ARBA00022645"/>
    </source>
</evidence>
<sequence>MTVRYPRPLRPGDRIGVTSPSSGVPKELQGRLEVAIREVESRGYEVVVGRCMSGDDGHVSAPAADRAAELMAMLTDPRIRAVVPPWGGETAIDLLPLLDWDRLRAAEPTWLVGFSDLSTVMTPLTLLTGTATVHGNNLMDTPYRVPEGLLSWLDIVSAPAGHRFTQTPPGRYRATGFDDYRTHPDVREFTLDTPGRWTRLDGGGDGNGGGDVEAEGRLIGGCIEMLCNLAGTPYLDASAFARAASPQGLLVYVEAGGDDAFAICRNLHGMRLAGFFDTANAILVGRTSAPGTDSLTQHGAVLDALGSLGVPILADVECGHVPPYLPIVNGAYGRVVHTSDRSELTQTLD</sequence>